<dbReference type="Pfam" id="PF00617">
    <property type="entry name" value="RasGEF"/>
    <property type="match status" value="1"/>
</dbReference>
<dbReference type="STRING" id="29422.Lbru_0295"/>
<name>A0A0W0SUK5_9GAMM</name>
<dbReference type="InterPro" id="IPR001895">
    <property type="entry name" value="RASGEF_cat_dom"/>
</dbReference>
<dbReference type="InterPro" id="IPR036964">
    <property type="entry name" value="RASGEF_cat_dom_sf"/>
</dbReference>
<organism evidence="3 4">
    <name type="scientific">Legionella brunensis</name>
    <dbReference type="NCBI Taxonomy" id="29422"/>
    <lineage>
        <taxon>Bacteria</taxon>
        <taxon>Pseudomonadati</taxon>
        <taxon>Pseudomonadota</taxon>
        <taxon>Gammaproteobacteria</taxon>
        <taxon>Legionellales</taxon>
        <taxon>Legionellaceae</taxon>
        <taxon>Legionella</taxon>
    </lineage>
</organism>
<feature type="domain" description="Ras-GEF" evidence="2">
    <location>
        <begin position="71"/>
        <end position="303"/>
    </location>
</feature>
<dbReference type="RefSeq" id="WP_058440401.1">
    <property type="nucleotide sequence ID" value="NZ_CAAAHU010000001.1"/>
</dbReference>
<dbReference type="AlphaFoldDB" id="A0A0W0SUK5"/>
<reference evidence="3 4" key="1">
    <citation type="submission" date="2015-11" db="EMBL/GenBank/DDBJ databases">
        <title>Genomic analysis of 38 Legionella species identifies large and diverse effector repertoires.</title>
        <authorList>
            <person name="Burstein D."/>
            <person name="Amaro F."/>
            <person name="Zusman T."/>
            <person name="Lifshitz Z."/>
            <person name="Cohen O."/>
            <person name="Gilbert J.A."/>
            <person name="Pupko T."/>
            <person name="Shuman H.A."/>
            <person name="Segal G."/>
        </authorList>
    </citation>
    <scope>NUCLEOTIDE SEQUENCE [LARGE SCALE GENOMIC DNA]</scope>
    <source>
        <strain evidence="3 4">ATCC 43878</strain>
    </source>
</reference>
<protein>
    <submittedName>
        <fullName evidence="3">RasGEF domain protein</fullName>
    </submittedName>
</protein>
<dbReference type="SUPFAM" id="SSF48366">
    <property type="entry name" value="Ras GEF"/>
    <property type="match status" value="1"/>
</dbReference>
<dbReference type="PANTHER" id="PTHR23113">
    <property type="entry name" value="GUANINE NUCLEOTIDE EXCHANGE FACTOR"/>
    <property type="match status" value="1"/>
</dbReference>
<comment type="caution">
    <text evidence="3">The sequence shown here is derived from an EMBL/GenBank/DDBJ whole genome shotgun (WGS) entry which is preliminary data.</text>
</comment>
<proteinExistence type="predicted"/>
<dbReference type="PANTHER" id="PTHR23113:SF99">
    <property type="entry name" value="RASGEF DOMAIN-CONTAINING PROTEIN"/>
    <property type="match status" value="1"/>
</dbReference>
<dbReference type="PATRIC" id="fig|29422.6.peg.308"/>
<dbReference type="Gene3D" id="1.10.840.10">
    <property type="entry name" value="Ras guanine-nucleotide exchange factors catalytic domain"/>
    <property type="match status" value="1"/>
</dbReference>
<evidence type="ECO:0000259" key="2">
    <source>
        <dbReference type="PROSITE" id="PS50009"/>
    </source>
</evidence>
<dbReference type="InterPro" id="IPR008937">
    <property type="entry name" value="Ras-like_GEF"/>
</dbReference>
<dbReference type="GO" id="GO:0005085">
    <property type="term" value="F:guanyl-nucleotide exchange factor activity"/>
    <property type="evidence" value="ECO:0007669"/>
    <property type="project" value="UniProtKB-KW"/>
</dbReference>
<gene>
    <name evidence="3" type="ORF">Lbru_0295</name>
</gene>
<sequence length="374" mass="42264">MSLEELEQLQKRATIAKKLALELNTWGKEVEANPLGVCEKLEKMLLNDKARAEIKNNEELSLRFKKLYGQAIHVAATSCMEKTRILFTAIPENELKTLYQFGKHQEQFPAYFAYNKYLNDSVPYIQASILNAGSIESCALAVERWIAIMNKCVEQNNYESARLIIDALQSPQVVRLNLASLLSEKADNSLAALNNLLGIDAEAKNFTAFRKKLNTSQGMGAIPLRGMLKKDLEFLASTRDITKGGIEVQNYNQHITKIIEKIKYAQAVQSKKPFPEINNFPWKEENLPSNDELYEFSYNIVPLGKKALISSAQIDIAHDIQGLTVDTLFRKKPTLNPTATYAKFQFSREGRLTEARAKLPIAPEVGQEDKRNSY</sequence>
<evidence type="ECO:0000313" key="3">
    <source>
        <dbReference type="EMBL" id="KTC87066.1"/>
    </source>
</evidence>
<dbReference type="GO" id="GO:0007264">
    <property type="term" value="P:small GTPase-mediated signal transduction"/>
    <property type="evidence" value="ECO:0007669"/>
    <property type="project" value="InterPro"/>
</dbReference>
<dbReference type="SMART" id="SM00147">
    <property type="entry name" value="RasGEF"/>
    <property type="match status" value="1"/>
</dbReference>
<accession>A0A0W0SUK5</accession>
<keyword evidence="1" id="KW-0344">Guanine-nucleotide releasing factor</keyword>
<dbReference type="InterPro" id="IPR023578">
    <property type="entry name" value="Ras_GEF_dom_sf"/>
</dbReference>
<dbReference type="PROSITE" id="PS50009">
    <property type="entry name" value="RASGEF_CAT"/>
    <property type="match status" value="1"/>
</dbReference>
<keyword evidence="4" id="KW-1185">Reference proteome</keyword>
<evidence type="ECO:0000313" key="4">
    <source>
        <dbReference type="Proteomes" id="UP000054742"/>
    </source>
</evidence>
<dbReference type="EMBL" id="LNXV01000003">
    <property type="protein sequence ID" value="KTC87066.1"/>
    <property type="molecule type" value="Genomic_DNA"/>
</dbReference>
<evidence type="ECO:0000256" key="1">
    <source>
        <dbReference type="ARBA" id="ARBA00022658"/>
    </source>
</evidence>
<dbReference type="Proteomes" id="UP000054742">
    <property type="component" value="Unassembled WGS sequence"/>
</dbReference>